<feature type="region of interest" description="Disordered" evidence="2">
    <location>
        <begin position="649"/>
        <end position="683"/>
    </location>
</feature>
<comment type="caution">
    <text evidence="4">The sequence shown here is derived from an EMBL/GenBank/DDBJ whole genome shotgun (WGS) entry which is preliminary data.</text>
</comment>
<dbReference type="Gramene" id="Psat01G0056400-T1">
    <property type="protein sequence ID" value="KAI5441146.1"/>
    <property type="gene ID" value="KIW84_010564"/>
</dbReference>
<evidence type="ECO:0000313" key="5">
    <source>
        <dbReference type="Proteomes" id="UP001058974"/>
    </source>
</evidence>
<proteinExistence type="predicted"/>
<dbReference type="Proteomes" id="UP001058974">
    <property type="component" value="Chromosome 1"/>
</dbReference>
<gene>
    <name evidence="4" type="ORF">KIW84_010564</name>
</gene>
<feature type="coiled-coil region" evidence="1">
    <location>
        <begin position="393"/>
        <end position="441"/>
    </location>
</feature>
<keyword evidence="1" id="KW-0175">Coiled coil</keyword>
<accession>A0A9D4YKB0</accession>
<feature type="domain" description="DUF7745" evidence="3">
    <location>
        <begin position="22"/>
        <end position="365"/>
    </location>
</feature>
<sequence length="858" mass="97736">MRTGLKNNIAYSFFDPEIGVLKDMIALITPDHVGMFRESYGGILKMVFRLTDCDRSAIHTLLQFYDPGLRCFVFPDYLLGPLMEDYVSILGIQIRDQIPFHVTRAEPDVLGISRALYLSPEMVKEGLKEKGKLPGFHLSFLEANAKEHAAVGNWKTVCALIAVSIYGIVLFPNQKNFVDHNAIRLFMQRNPIPTLIGDVYYSVHNRNEKRRGGLVRCCSQLLFRWFMGYLPSRGAFVQIDPSVKWSFRLMGLRADDIAWTHNGLAGQDFICSCGSLPNVPLVGVQGCINYNPMLLRRQMGFAIEGPPLGREIQESFYFPIDGNQTKLRQVLDEWRDIQRRGKVPYGKVNCRYFPLFEDWLRKRIESTFLPFPGGDSVCPRIEGPSSSVSMEEFLEMKRARDQLLAEKAELERSVARFQAANQELKAKMENQDKRHALETKRFETDTAYYGKISQALASSNREHDITKEKLFRASKVIEDEKRRQIIVRDQRDDRVRVLIAEWETKLKVKEAENLKIIAERDHYMAERDHYFRQMKIHQKEVGRLQQENTELRFAAEFVRMEDEIGPPAGPSSRIIARARRAVPLHSTRPHRYYTRRNTPGLMNPSNTDILELKEKMGELISVMQEFALGQKVIAEKVRRIEDWLKMGNMPGNASLSGPKKSFGNDQRKNEGESSAVHAQRGHGRGRYYQHTAAVTIPAGNHSARQQRQPPQQRAGYQVKGKGVDRHFDKPPMTYAVLFKKLMDFGLVQSRAMVPMRSDQKPPNYDENAQCEFHSGTPGHNIEGCRAFKNVVQDLVDSQAISFAPSPNVNANPMPAHGQATVSAIAEDADYTCAVGEETDGNYKFDGWIKPCVPGSWKA</sequence>
<feature type="region of interest" description="Disordered" evidence="2">
    <location>
        <begin position="699"/>
        <end position="724"/>
    </location>
</feature>
<dbReference type="Pfam" id="PF24924">
    <property type="entry name" value="DUF7745"/>
    <property type="match status" value="1"/>
</dbReference>
<reference evidence="4 5" key="1">
    <citation type="journal article" date="2022" name="Nat. Genet.">
        <title>Improved pea reference genome and pan-genome highlight genomic features and evolutionary characteristics.</title>
        <authorList>
            <person name="Yang T."/>
            <person name="Liu R."/>
            <person name="Luo Y."/>
            <person name="Hu S."/>
            <person name="Wang D."/>
            <person name="Wang C."/>
            <person name="Pandey M.K."/>
            <person name="Ge S."/>
            <person name="Xu Q."/>
            <person name="Li N."/>
            <person name="Li G."/>
            <person name="Huang Y."/>
            <person name="Saxena R.K."/>
            <person name="Ji Y."/>
            <person name="Li M."/>
            <person name="Yan X."/>
            <person name="He Y."/>
            <person name="Liu Y."/>
            <person name="Wang X."/>
            <person name="Xiang C."/>
            <person name="Varshney R.K."/>
            <person name="Ding H."/>
            <person name="Gao S."/>
            <person name="Zong X."/>
        </authorList>
    </citation>
    <scope>NUCLEOTIDE SEQUENCE [LARGE SCALE GENOMIC DNA]</scope>
    <source>
        <strain evidence="4 5">cv. Zhongwan 6</strain>
    </source>
</reference>
<dbReference type="PANTHER" id="PTHR48154">
    <property type="entry name" value="PROTEIN, PUTATIVE-RELATED"/>
    <property type="match status" value="1"/>
</dbReference>
<evidence type="ECO:0000313" key="4">
    <source>
        <dbReference type="EMBL" id="KAI5441146.1"/>
    </source>
</evidence>
<evidence type="ECO:0000256" key="1">
    <source>
        <dbReference type="SAM" id="Coils"/>
    </source>
</evidence>
<protein>
    <recommendedName>
        <fullName evidence="3">DUF7745 domain-containing protein</fullName>
    </recommendedName>
</protein>
<dbReference type="AlphaFoldDB" id="A0A9D4YKB0"/>
<organism evidence="4 5">
    <name type="scientific">Pisum sativum</name>
    <name type="common">Garden pea</name>
    <name type="synonym">Lathyrus oleraceus</name>
    <dbReference type="NCBI Taxonomy" id="3888"/>
    <lineage>
        <taxon>Eukaryota</taxon>
        <taxon>Viridiplantae</taxon>
        <taxon>Streptophyta</taxon>
        <taxon>Embryophyta</taxon>
        <taxon>Tracheophyta</taxon>
        <taxon>Spermatophyta</taxon>
        <taxon>Magnoliopsida</taxon>
        <taxon>eudicotyledons</taxon>
        <taxon>Gunneridae</taxon>
        <taxon>Pentapetalae</taxon>
        <taxon>rosids</taxon>
        <taxon>fabids</taxon>
        <taxon>Fabales</taxon>
        <taxon>Fabaceae</taxon>
        <taxon>Papilionoideae</taxon>
        <taxon>50 kb inversion clade</taxon>
        <taxon>NPAAA clade</taxon>
        <taxon>Hologalegina</taxon>
        <taxon>IRL clade</taxon>
        <taxon>Fabeae</taxon>
        <taxon>Lathyrus</taxon>
    </lineage>
</organism>
<name>A0A9D4YKB0_PEA</name>
<dbReference type="EMBL" id="JAMSHJ010000001">
    <property type="protein sequence ID" value="KAI5441146.1"/>
    <property type="molecule type" value="Genomic_DNA"/>
</dbReference>
<evidence type="ECO:0000256" key="2">
    <source>
        <dbReference type="SAM" id="MobiDB-lite"/>
    </source>
</evidence>
<dbReference type="InterPro" id="IPR056647">
    <property type="entry name" value="DUF7745"/>
</dbReference>
<keyword evidence="5" id="KW-1185">Reference proteome</keyword>
<dbReference type="PANTHER" id="PTHR48154:SF1">
    <property type="entry name" value="PROTEIN, PUTATIVE-RELATED"/>
    <property type="match status" value="1"/>
</dbReference>
<evidence type="ECO:0000259" key="3">
    <source>
        <dbReference type="Pfam" id="PF24924"/>
    </source>
</evidence>